<dbReference type="AlphaFoldDB" id="A0AAD7N009"/>
<reference evidence="1" key="1">
    <citation type="submission" date="2023-03" db="EMBL/GenBank/DDBJ databases">
        <title>Massive genome expansion in bonnet fungi (Mycena s.s.) driven by repeated elements and novel gene families across ecological guilds.</title>
        <authorList>
            <consortium name="Lawrence Berkeley National Laboratory"/>
            <person name="Harder C.B."/>
            <person name="Miyauchi S."/>
            <person name="Viragh M."/>
            <person name="Kuo A."/>
            <person name="Thoen E."/>
            <person name="Andreopoulos B."/>
            <person name="Lu D."/>
            <person name="Skrede I."/>
            <person name="Drula E."/>
            <person name="Henrissat B."/>
            <person name="Morin E."/>
            <person name="Kohler A."/>
            <person name="Barry K."/>
            <person name="LaButti K."/>
            <person name="Morin E."/>
            <person name="Salamov A."/>
            <person name="Lipzen A."/>
            <person name="Mereny Z."/>
            <person name="Hegedus B."/>
            <person name="Baldrian P."/>
            <person name="Stursova M."/>
            <person name="Weitz H."/>
            <person name="Taylor A."/>
            <person name="Grigoriev I.V."/>
            <person name="Nagy L.G."/>
            <person name="Martin F."/>
            <person name="Kauserud H."/>
        </authorList>
    </citation>
    <scope>NUCLEOTIDE SEQUENCE</scope>
    <source>
        <strain evidence="1">CBHHK182m</strain>
    </source>
</reference>
<keyword evidence="2" id="KW-1185">Reference proteome</keyword>
<accession>A0AAD7N009</accession>
<evidence type="ECO:0000313" key="1">
    <source>
        <dbReference type="EMBL" id="KAJ7739901.1"/>
    </source>
</evidence>
<dbReference type="PANTHER" id="PTHR38926:SF5">
    <property type="entry name" value="F-BOX AND LEUCINE-RICH REPEAT PROTEIN 6"/>
    <property type="match status" value="1"/>
</dbReference>
<evidence type="ECO:0000313" key="2">
    <source>
        <dbReference type="Proteomes" id="UP001215598"/>
    </source>
</evidence>
<gene>
    <name evidence="1" type="ORF">B0H16DRAFT_1568234</name>
</gene>
<protein>
    <recommendedName>
        <fullName evidence="3">F-box domain-containing protein</fullName>
    </recommendedName>
</protein>
<organism evidence="1 2">
    <name type="scientific">Mycena metata</name>
    <dbReference type="NCBI Taxonomy" id="1033252"/>
    <lineage>
        <taxon>Eukaryota</taxon>
        <taxon>Fungi</taxon>
        <taxon>Dikarya</taxon>
        <taxon>Basidiomycota</taxon>
        <taxon>Agaricomycotina</taxon>
        <taxon>Agaricomycetes</taxon>
        <taxon>Agaricomycetidae</taxon>
        <taxon>Agaricales</taxon>
        <taxon>Marasmiineae</taxon>
        <taxon>Mycenaceae</taxon>
        <taxon>Mycena</taxon>
    </lineage>
</organism>
<comment type="caution">
    <text evidence="1">The sequence shown here is derived from an EMBL/GenBank/DDBJ whole genome shotgun (WGS) entry which is preliminary data.</text>
</comment>
<sequence>MAPERNFISKLPVEITSEIFTLCLPSVRSLRDFDSSQEKRVGEHIFSPPYGPTPMILSKICRSWREISFSTPALWSTVPLDLNETPEKVLSSMEMFASIVDEWISRSHRQPLSFIIRAELVRETPHHPLLDSLFSAYSPRIQSLQIFSDEEVLPELEFSGSFPALREVALQYSGFPPSAKIGILGDAIQLHKVHLLGWSVESFFLLPWSSLTTFMGEISTMDIFRFAPGLIDATVSLTADNPIFEHESGLVITHSTLRSLAFFSGERGFDDPSIEALEFLTLPALENLHVLQISDTEHIHDTLSAFLSRSSPPLRTLSLSFDHLPPGLKLSSLPSLQSLRLGTYGIWTDLEQQILTLLEAVSKEYLPNFEELRFVERENPKHPKQLVDLLTRLSSASKVRPLRLICEHGSWKLQPPHNPNFPSDIVEKLTYI</sequence>
<dbReference type="PANTHER" id="PTHR38926">
    <property type="entry name" value="F-BOX DOMAIN CONTAINING PROTEIN, EXPRESSED"/>
    <property type="match status" value="1"/>
</dbReference>
<proteinExistence type="predicted"/>
<dbReference type="EMBL" id="JARKIB010000105">
    <property type="protein sequence ID" value="KAJ7739901.1"/>
    <property type="molecule type" value="Genomic_DNA"/>
</dbReference>
<evidence type="ECO:0008006" key="3">
    <source>
        <dbReference type="Google" id="ProtNLM"/>
    </source>
</evidence>
<feature type="non-terminal residue" evidence="1">
    <location>
        <position position="432"/>
    </location>
</feature>
<dbReference type="Proteomes" id="UP001215598">
    <property type="component" value="Unassembled WGS sequence"/>
</dbReference>
<name>A0AAD7N009_9AGAR</name>
<dbReference type="SUPFAM" id="SSF52047">
    <property type="entry name" value="RNI-like"/>
    <property type="match status" value="1"/>
</dbReference>
<dbReference type="Gene3D" id="3.80.10.10">
    <property type="entry name" value="Ribonuclease Inhibitor"/>
    <property type="match status" value="1"/>
</dbReference>
<dbReference type="InterPro" id="IPR032675">
    <property type="entry name" value="LRR_dom_sf"/>
</dbReference>